<dbReference type="SUPFAM" id="SSF51197">
    <property type="entry name" value="Clavaminate synthase-like"/>
    <property type="match status" value="1"/>
</dbReference>
<keyword evidence="1 5" id="KW-0479">Metal-binding</keyword>
<dbReference type="AlphaFoldDB" id="A0A6F9D6T3"/>
<dbReference type="GO" id="GO:0008198">
    <property type="term" value="F:ferrous iron binding"/>
    <property type="evidence" value="ECO:0007669"/>
    <property type="project" value="TreeGrafter"/>
</dbReference>
<dbReference type="GO" id="GO:0005737">
    <property type="term" value="C:cytoplasm"/>
    <property type="evidence" value="ECO:0007669"/>
    <property type="project" value="TreeGrafter"/>
</dbReference>
<gene>
    <name evidence="7" type="primary">Alkbh1</name>
</gene>
<dbReference type="InterPro" id="IPR004574">
    <property type="entry name" value="Alkb"/>
</dbReference>
<dbReference type="GO" id="GO:0005634">
    <property type="term" value="C:nucleus"/>
    <property type="evidence" value="ECO:0007669"/>
    <property type="project" value="TreeGrafter"/>
</dbReference>
<dbReference type="PANTHER" id="PTHR16557">
    <property type="entry name" value="ALKYLATED DNA REPAIR PROTEIN ALKB-RELATED"/>
    <property type="match status" value="1"/>
</dbReference>
<evidence type="ECO:0000256" key="4">
    <source>
        <dbReference type="ARBA" id="ARBA00023004"/>
    </source>
</evidence>
<feature type="binding site" evidence="5">
    <location>
        <position position="268"/>
    </location>
    <ligand>
        <name>Fe cation</name>
        <dbReference type="ChEBI" id="CHEBI:24875"/>
        <note>catalytic</note>
    </ligand>
</feature>
<feature type="domain" description="Fe2OG dioxygenase" evidence="6">
    <location>
        <begin position="194"/>
        <end position="303"/>
    </location>
</feature>
<dbReference type="Pfam" id="PF13532">
    <property type="entry name" value="2OG-FeII_Oxy_2"/>
    <property type="match status" value="1"/>
</dbReference>
<evidence type="ECO:0000256" key="5">
    <source>
        <dbReference type="PIRSR" id="PIRSR604574-2"/>
    </source>
</evidence>
<feature type="binding site" evidence="5">
    <location>
        <position position="214"/>
    </location>
    <ligand>
        <name>Fe cation</name>
        <dbReference type="ChEBI" id="CHEBI:24875"/>
        <note>catalytic</note>
    </ligand>
</feature>
<name>A0A6F9D6T3_9ASCI</name>
<evidence type="ECO:0000256" key="3">
    <source>
        <dbReference type="ARBA" id="ARBA00023002"/>
    </source>
</evidence>
<dbReference type="GO" id="GO:0035515">
    <property type="term" value="F:oxidative RNA demethylase activity"/>
    <property type="evidence" value="ECO:0007669"/>
    <property type="project" value="TreeGrafter"/>
</dbReference>
<evidence type="ECO:0000259" key="6">
    <source>
        <dbReference type="PROSITE" id="PS51471"/>
    </source>
</evidence>
<sequence>METANSGDVDNFKTVFKYFKQKAQAPCYRDVIDFQTQRNNMTINKVPIEGFCNDMGLRFSKSLTVLQPDSIPGLSFICNPFTEEGQQLWSKRCLEMYPLQPSKTNIGDVTHSNDVWKNWCKSVNGFASSKLGNNKGQLQVLKSSPIWKLRWVTLGYHHNWDTKVYSDDNVSLFPPELNQLANVFATAVGEPKYNAEAAIINYYHVGSTLSPHTDHSEKNLKAPLISISFGLPAIFLIGGLNKAQTPQAILIRSGDVIIMSEKSRLSYHAVPRILECDVEKPRYDPKELFLAHSRINMNIRQVLTS</sequence>
<evidence type="ECO:0000256" key="2">
    <source>
        <dbReference type="ARBA" id="ARBA00022964"/>
    </source>
</evidence>
<proteinExistence type="evidence at transcript level"/>
<evidence type="ECO:0000313" key="7">
    <source>
        <dbReference type="EMBL" id="CAB3221243.1"/>
    </source>
</evidence>
<keyword evidence="2" id="KW-0223">Dioxygenase</keyword>
<dbReference type="EMBL" id="LR782868">
    <property type="protein sequence ID" value="CAB3221243.1"/>
    <property type="molecule type" value="mRNA"/>
</dbReference>
<dbReference type="PROSITE" id="PS51471">
    <property type="entry name" value="FE2OG_OXY"/>
    <property type="match status" value="1"/>
</dbReference>
<organism evidence="7">
    <name type="scientific">Phallusia mammillata</name>
    <dbReference type="NCBI Taxonomy" id="59560"/>
    <lineage>
        <taxon>Eukaryota</taxon>
        <taxon>Metazoa</taxon>
        <taxon>Chordata</taxon>
        <taxon>Tunicata</taxon>
        <taxon>Ascidiacea</taxon>
        <taxon>Phlebobranchia</taxon>
        <taxon>Ascidiidae</taxon>
        <taxon>Phallusia</taxon>
    </lineage>
</organism>
<dbReference type="GO" id="GO:0035513">
    <property type="term" value="P:oxidative RNA demethylation"/>
    <property type="evidence" value="ECO:0007669"/>
    <property type="project" value="TreeGrafter"/>
</dbReference>
<evidence type="ECO:0000256" key="1">
    <source>
        <dbReference type="ARBA" id="ARBA00022723"/>
    </source>
</evidence>
<dbReference type="InterPro" id="IPR005123">
    <property type="entry name" value="Oxoglu/Fe-dep_dioxygenase_dom"/>
</dbReference>
<dbReference type="GO" id="GO:0035516">
    <property type="term" value="F:broad specificity oxidative DNA demethylase activity"/>
    <property type="evidence" value="ECO:0007669"/>
    <property type="project" value="TreeGrafter"/>
</dbReference>
<dbReference type="Gene3D" id="2.60.120.590">
    <property type="entry name" value="Alpha-ketoglutarate-dependent dioxygenase AlkB-like"/>
    <property type="match status" value="1"/>
</dbReference>
<feature type="binding site" evidence="5">
    <location>
        <position position="212"/>
    </location>
    <ligand>
        <name>Fe cation</name>
        <dbReference type="ChEBI" id="CHEBI:24875"/>
        <note>catalytic</note>
    </ligand>
</feature>
<comment type="cofactor">
    <cofactor evidence="5">
        <name>Fe(2+)</name>
        <dbReference type="ChEBI" id="CHEBI:29033"/>
    </cofactor>
    <text evidence="5">Binds 1 Fe(2+) ion per subunit.</text>
</comment>
<dbReference type="InterPro" id="IPR027450">
    <property type="entry name" value="AlkB-like"/>
</dbReference>
<protein>
    <submittedName>
        <fullName evidence="7">Alkylated DNA repair protein alkB homolog 1</fullName>
    </submittedName>
</protein>
<keyword evidence="4 5" id="KW-0408">Iron</keyword>
<accession>A0A6F9D6T3</accession>
<dbReference type="InterPro" id="IPR037151">
    <property type="entry name" value="AlkB-like_sf"/>
</dbReference>
<keyword evidence="3" id="KW-0560">Oxidoreductase</keyword>
<dbReference type="PANTHER" id="PTHR16557:SF2">
    <property type="entry name" value="NUCLEIC ACID DIOXYGENASE ALKBH1"/>
    <property type="match status" value="1"/>
</dbReference>
<reference evidence="7" key="1">
    <citation type="submission" date="2020-04" db="EMBL/GenBank/DDBJ databases">
        <authorList>
            <person name="Neveu A P."/>
        </authorList>
    </citation>
    <scope>NUCLEOTIDE SEQUENCE</scope>
    <source>
        <tissue evidence="7">Whole embryo</tissue>
    </source>
</reference>